<gene>
    <name evidence="1" type="ORF">MNBD_GAMMA08-2819</name>
</gene>
<organism evidence="1">
    <name type="scientific">hydrothermal vent metagenome</name>
    <dbReference type="NCBI Taxonomy" id="652676"/>
    <lineage>
        <taxon>unclassified sequences</taxon>
        <taxon>metagenomes</taxon>
        <taxon>ecological metagenomes</taxon>
    </lineage>
</organism>
<proteinExistence type="predicted"/>
<name>A0A3B0WTM2_9ZZZZ</name>
<protein>
    <submittedName>
        <fullName evidence="1">Uncharacterized protein</fullName>
    </submittedName>
</protein>
<sequence length="98" mass="11101">MAWILALIKIVNNYLNCRPRMLLSGIQWPTVKTLDYDPHLGGSPFGLSIAGLTIVELIYSLDTKVFQCLNASVKHENKKSTLSYLRRHSTVRNKMTVP</sequence>
<accession>A0A3B0WTM2</accession>
<evidence type="ECO:0000313" key="1">
    <source>
        <dbReference type="EMBL" id="VAW59448.1"/>
    </source>
</evidence>
<dbReference type="EMBL" id="UOFH01000079">
    <property type="protein sequence ID" value="VAW59448.1"/>
    <property type="molecule type" value="Genomic_DNA"/>
</dbReference>
<dbReference type="AlphaFoldDB" id="A0A3B0WTM2"/>
<reference evidence="1" key="1">
    <citation type="submission" date="2018-06" db="EMBL/GenBank/DDBJ databases">
        <authorList>
            <person name="Zhirakovskaya E."/>
        </authorList>
    </citation>
    <scope>NUCLEOTIDE SEQUENCE</scope>
</reference>